<gene>
    <name evidence="7" type="ORF">Cba03nite_10840</name>
</gene>
<reference evidence="7 8" key="1">
    <citation type="submission" date="2021-01" db="EMBL/GenBank/DDBJ databases">
        <title>Whole genome shotgun sequence of Catellatospora bangladeshensis NBRC 107357.</title>
        <authorList>
            <person name="Komaki H."/>
            <person name="Tamura T."/>
        </authorList>
    </citation>
    <scope>NUCLEOTIDE SEQUENCE [LARGE SCALE GENOMIC DNA]</scope>
    <source>
        <strain evidence="7 8">NBRC 107357</strain>
    </source>
</reference>
<dbReference type="AlphaFoldDB" id="A0A8J3NFV5"/>
<dbReference type="PROSITE" id="PS50893">
    <property type="entry name" value="ABC_TRANSPORTER_2"/>
    <property type="match status" value="1"/>
</dbReference>
<dbReference type="GO" id="GO:0016887">
    <property type="term" value="F:ATP hydrolysis activity"/>
    <property type="evidence" value="ECO:0007669"/>
    <property type="project" value="InterPro"/>
</dbReference>
<name>A0A8J3NFV5_9ACTN</name>
<protein>
    <submittedName>
        <fullName evidence="7">Daunorubicin resistance protein DrrA family ABC transporter ATP-binding protein</fullName>
    </submittedName>
</protein>
<comment type="caution">
    <text evidence="7">The sequence shown here is derived from an EMBL/GenBank/DDBJ whole genome shotgun (WGS) entry which is preliminary data.</text>
</comment>
<keyword evidence="5" id="KW-0046">Antibiotic resistance</keyword>
<accession>A0A8J3NFV5</accession>
<keyword evidence="8" id="KW-1185">Reference proteome</keyword>
<dbReference type="PANTHER" id="PTHR42711">
    <property type="entry name" value="ABC TRANSPORTER ATP-BINDING PROTEIN"/>
    <property type="match status" value="1"/>
</dbReference>
<dbReference type="Pfam" id="PF00005">
    <property type="entry name" value="ABC_tran"/>
    <property type="match status" value="1"/>
</dbReference>
<evidence type="ECO:0000313" key="7">
    <source>
        <dbReference type="EMBL" id="GIF79735.1"/>
    </source>
</evidence>
<dbReference type="PANTHER" id="PTHR42711:SF19">
    <property type="entry name" value="DOXORUBICIN RESISTANCE ATP-BINDING PROTEIN DRRA"/>
    <property type="match status" value="1"/>
</dbReference>
<dbReference type="Gene3D" id="3.40.50.300">
    <property type="entry name" value="P-loop containing nucleotide triphosphate hydrolases"/>
    <property type="match status" value="1"/>
</dbReference>
<dbReference type="InterPro" id="IPR050763">
    <property type="entry name" value="ABC_transporter_ATP-binding"/>
</dbReference>
<dbReference type="Proteomes" id="UP000601223">
    <property type="component" value="Unassembled WGS sequence"/>
</dbReference>
<proteinExistence type="predicted"/>
<evidence type="ECO:0000256" key="1">
    <source>
        <dbReference type="ARBA" id="ARBA00004202"/>
    </source>
</evidence>
<dbReference type="SMART" id="SM00382">
    <property type="entry name" value="AAA"/>
    <property type="match status" value="1"/>
</dbReference>
<evidence type="ECO:0000256" key="4">
    <source>
        <dbReference type="ARBA" id="ARBA00022840"/>
    </source>
</evidence>
<evidence type="ECO:0000259" key="6">
    <source>
        <dbReference type="PROSITE" id="PS50893"/>
    </source>
</evidence>
<comment type="subcellular location">
    <subcellularLocation>
        <location evidence="1">Cell membrane</location>
        <topology evidence="1">Peripheral membrane protein</topology>
    </subcellularLocation>
</comment>
<dbReference type="InterPro" id="IPR003439">
    <property type="entry name" value="ABC_transporter-like_ATP-bd"/>
</dbReference>
<dbReference type="GO" id="GO:0005524">
    <property type="term" value="F:ATP binding"/>
    <property type="evidence" value="ECO:0007669"/>
    <property type="project" value="UniProtKB-KW"/>
</dbReference>
<evidence type="ECO:0000256" key="5">
    <source>
        <dbReference type="ARBA" id="ARBA00023251"/>
    </source>
</evidence>
<dbReference type="SUPFAM" id="SSF52540">
    <property type="entry name" value="P-loop containing nucleoside triphosphate hydrolases"/>
    <property type="match status" value="1"/>
</dbReference>
<keyword evidence="4 7" id="KW-0067">ATP-binding</keyword>
<keyword evidence="2" id="KW-0813">Transport</keyword>
<evidence type="ECO:0000313" key="8">
    <source>
        <dbReference type="Proteomes" id="UP000601223"/>
    </source>
</evidence>
<dbReference type="EMBL" id="BONF01000008">
    <property type="protein sequence ID" value="GIF79735.1"/>
    <property type="molecule type" value="Genomic_DNA"/>
</dbReference>
<keyword evidence="3" id="KW-0547">Nucleotide-binding</keyword>
<organism evidence="7 8">
    <name type="scientific">Catellatospora bangladeshensis</name>
    <dbReference type="NCBI Taxonomy" id="310355"/>
    <lineage>
        <taxon>Bacteria</taxon>
        <taxon>Bacillati</taxon>
        <taxon>Actinomycetota</taxon>
        <taxon>Actinomycetes</taxon>
        <taxon>Micromonosporales</taxon>
        <taxon>Micromonosporaceae</taxon>
        <taxon>Catellatospora</taxon>
    </lineage>
</organism>
<feature type="domain" description="ABC transporter" evidence="6">
    <location>
        <begin position="14"/>
        <end position="244"/>
    </location>
</feature>
<dbReference type="GO" id="GO:0046677">
    <property type="term" value="P:response to antibiotic"/>
    <property type="evidence" value="ECO:0007669"/>
    <property type="project" value="UniProtKB-KW"/>
</dbReference>
<sequence>MRTRDYRVSMAAAILAEGLVKRYGSVTALAGLSLSVPEGEVLGLLGPDRAGKSTAVRILATLLRPDAGSCLINGLDVLTQPAQVRAEIGVSGARPAVDGFLTGFENLELLGRLHRLGRRRARSRAEELLERLHLSEAAHRPASTYPPGMRRRLDLAGALVGTPSVVLLDEPTAGLDQRSRLGIWDVIGERVRDGTTLLLATRQLDEADELADQIVVLDHGRTLARGTPEQLTRHIGGERLQVVLGNRAETQVAEDLLNRVCGGQAVVELEQHLVHAPVTSGAQALVELVRRLDAAGIEPVDIGIHRASLDDVFRKLTGQAVTPTQAEEEARR</sequence>
<evidence type="ECO:0000256" key="3">
    <source>
        <dbReference type="ARBA" id="ARBA00022741"/>
    </source>
</evidence>
<dbReference type="InterPro" id="IPR027417">
    <property type="entry name" value="P-loop_NTPase"/>
</dbReference>
<evidence type="ECO:0000256" key="2">
    <source>
        <dbReference type="ARBA" id="ARBA00022448"/>
    </source>
</evidence>
<dbReference type="GO" id="GO:0005886">
    <property type="term" value="C:plasma membrane"/>
    <property type="evidence" value="ECO:0007669"/>
    <property type="project" value="UniProtKB-SubCell"/>
</dbReference>
<dbReference type="InterPro" id="IPR003593">
    <property type="entry name" value="AAA+_ATPase"/>
</dbReference>